<feature type="compositionally biased region" description="Basic and acidic residues" evidence="1">
    <location>
        <begin position="77"/>
        <end position="86"/>
    </location>
</feature>
<evidence type="ECO:0000313" key="3">
    <source>
        <dbReference type="EMBL" id="MDC3423556.1"/>
    </source>
</evidence>
<dbReference type="Proteomes" id="UP001145050">
    <property type="component" value="Unassembled WGS sequence"/>
</dbReference>
<dbReference type="AlphaFoldDB" id="A0A9X3WTG0"/>
<reference evidence="3" key="1">
    <citation type="submission" date="2022-06" db="EMBL/GenBank/DDBJ databases">
        <title>Aquibacillus sp. a new bacterium isolated from soil saline samples.</title>
        <authorList>
            <person name="Galisteo C."/>
            <person name="De La Haba R."/>
            <person name="Sanchez-Porro C."/>
            <person name="Ventosa A."/>
        </authorList>
    </citation>
    <scope>NUCLEOTIDE SEQUENCE</scope>
    <source>
        <strain evidence="3">3ASR75-11</strain>
    </source>
</reference>
<protein>
    <submittedName>
        <fullName evidence="3">Uncharacterized protein</fullName>
    </submittedName>
</protein>
<dbReference type="EMBL" id="JAMQKB010000002">
    <property type="protein sequence ID" value="MDC3423556.1"/>
    <property type="molecule type" value="Genomic_DNA"/>
</dbReference>
<keyword evidence="2" id="KW-0472">Membrane</keyword>
<gene>
    <name evidence="3" type="ORF">NC797_03415</name>
</gene>
<keyword evidence="4" id="KW-1185">Reference proteome</keyword>
<dbReference type="RefSeq" id="WP_272435284.1">
    <property type="nucleotide sequence ID" value="NZ_JAMQKB010000002.1"/>
</dbReference>
<proteinExistence type="predicted"/>
<dbReference type="Pfam" id="PF19610">
    <property type="entry name" value="DUF6115"/>
    <property type="match status" value="1"/>
</dbReference>
<sequence>MSSIFILVSLLLHLFTIVGLYYLYTRQKNSTSNQLNEEKMMRDIEEVFTGYLEEVKAENDKLLNYLTRKGNTTSMKQDNHKEKDIQSVDEDWEEDPPELYNPPITNESKDVLEQSLRGRIYALYDQGRSIDTIARELHCGRTEVELMLKFHPENE</sequence>
<keyword evidence="2" id="KW-1133">Transmembrane helix</keyword>
<keyword evidence="2" id="KW-0812">Transmembrane</keyword>
<accession>A0A9X3WTG0</accession>
<feature type="transmembrane region" description="Helical" evidence="2">
    <location>
        <begin position="6"/>
        <end position="24"/>
    </location>
</feature>
<name>A0A9X3WTG0_9BACI</name>
<feature type="region of interest" description="Disordered" evidence="1">
    <location>
        <begin position="72"/>
        <end position="105"/>
    </location>
</feature>
<evidence type="ECO:0000313" key="4">
    <source>
        <dbReference type="Proteomes" id="UP001145050"/>
    </source>
</evidence>
<comment type="caution">
    <text evidence="3">The sequence shown here is derived from an EMBL/GenBank/DDBJ whole genome shotgun (WGS) entry which is preliminary data.</text>
</comment>
<evidence type="ECO:0000256" key="2">
    <source>
        <dbReference type="SAM" id="Phobius"/>
    </source>
</evidence>
<feature type="compositionally biased region" description="Acidic residues" evidence="1">
    <location>
        <begin position="87"/>
        <end position="97"/>
    </location>
</feature>
<dbReference type="InterPro" id="IPR046118">
    <property type="entry name" value="DUF6115"/>
</dbReference>
<evidence type="ECO:0000256" key="1">
    <source>
        <dbReference type="SAM" id="MobiDB-lite"/>
    </source>
</evidence>
<organism evidence="3 4">
    <name type="scientific">Terrihalobacillus insolitus</name>
    <dbReference type="NCBI Taxonomy" id="2950438"/>
    <lineage>
        <taxon>Bacteria</taxon>
        <taxon>Bacillati</taxon>
        <taxon>Bacillota</taxon>
        <taxon>Bacilli</taxon>
        <taxon>Bacillales</taxon>
        <taxon>Bacillaceae</taxon>
        <taxon>Terrihalobacillus</taxon>
    </lineage>
</organism>